<dbReference type="PANTHER" id="PTHR46344:SF27">
    <property type="entry name" value="KELCH REPEAT SUPERFAMILY PROTEIN"/>
    <property type="match status" value="1"/>
</dbReference>
<evidence type="ECO:0000313" key="3">
    <source>
        <dbReference type="EMBL" id="WNG49844.1"/>
    </source>
</evidence>
<sequence>MGEFVQRQSISLLSSLVAGWIWILSGCGLEQPLDPQSLGLAQVETHVERTALSGSTESLPQGSWSAIGGLRWGREAVTATLLPSGKVLVIAEFASWARQGQAEVYDPSSGLSLPTGVMVDLRSFHSATLLPSGKVLVAGGDTASAELYDPETGTWSPTGSMSEARSKHTATLLPSGQVLVVGGYSTGRTALTSAELYDPATGTWSAAASTSMSHHSHTATLLPSGLVLVAGGDSAVTELYDPTTDTWALTGSLGASRSQHAATLLPSGQVVVMGGSVNGSDASTSVEKYDPATGTWALTGDMVAFHTHVSAVLLPSGRVLVAGGGSDVAELYDPATETWAATASLRTFRERNVQVLLPSGKVVLLGDAFDYSSEPMEGVAYVEVFDPATETWASPGFWGRSRTLHTLTLLPSGKVLSAGGRVPRWMSPGLVTADLYDPVTNSWSATGNMLEDRWMHTATVLPSGKVLAVGGVRTTEDSGVYHFDSLDTAELYDPATGSWSPARSLGTARGGHTATLLPSGKVLVVGGAASGLSALTSAELYDPATDTWSSAAAPLAAHDEHTATLLPSGKVLVVGGADASSGAELYDPATDTWSWTAAPAHPRWGHTATLLLSGKVLVAGGSDTSHAAELYDPATGTWSLTGSLRYTRTSHTATLLPSGHVLVVGGVPTVWYQREVLVMADLYDPDTGTWSAAKETQSERGGHRATLLPSGQVLVVGSDTPGYATGILYTP</sequence>
<dbReference type="SUPFAM" id="SSF50965">
    <property type="entry name" value="Galactose oxidase, central domain"/>
    <property type="match status" value="1"/>
</dbReference>
<proteinExistence type="predicted"/>
<dbReference type="Gene3D" id="2.120.10.80">
    <property type="entry name" value="Kelch-type beta propeller"/>
    <property type="match status" value="2"/>
</dbReference>
<evidence type="ECO:0000313" key="4">
    <source>
        <dbReference type="Proteomes" id="UP001611383"/>
    </source>
</evidence>
<dbReference type="EMBL" id="CP043494">
    <property type="protein sequence ID" value="WNG49844.1"/>
    <property type="molecule type" value="Genomic_DNA"/>
</dbReference>
<evidence type="ECO:0000256" key="1">
    <source>
        <dbReference type="ARBA" id="ARBA00022441"/>
    </source>
</evidence>
<keyword evidence="2" id="KW-0677">Repeat</keyword>
<evidence type="ECO:0000256" key="2">
    <source>
        <dbReference type="ARBA" id="ARBA00022737"/>
    </source>
</evidence>
<accession>A0ABY9X3E3</accession>
<dbReference type="Proteomes" id="UP001611383">
    <property type="component" value="Chromosome"/>
</dbReference>
<dbReference type="InterPro" id="IPR037293">
    <property type="entry name" value="Gal_Oxidase_central_sf"/>
</dbReference>
<keyword evidence="4" id="KW-1185">Reference proteome</keyword>
<keyword evidence="1" id="KW-0880">Kelch repeat</keyword>
<dbReference type="InterPro" id="IPR015915">
    <property type="entry name" value="Kelch-typ_b-propeller"/>
</dbReference>
<gene>
    <name evidence="3" type="ORF">F0U60_41305</name>
</gene>
<dbReference type="Gene3D" id="2.130.10.80">
    <property type="entry name" value="Galactose oxidase/kelch, beta-propeller"/>
    <property type="match status" value="4"/>
</dbReference>
<name>A0ABY9X3E3_9BACT</name>
<dbReference type="Pfam" id="PF01344">
    <property type="entry name" value="Kelch_1"/>
    <property type="match status" value="2"/>
</dbReference>
<dbReference type="SMART" id="SM00612">
    <property type="entry name" value="Kelch"/>
    <property type="match status" value="10"/>
</dbReference>
<dbReference type="PANTHER" id="PTHR46344">
    <property type="entry name" value="OS02G0202900 PROTEIN"/>
    <property type="match status" value="1"/>
</dbReference>
<dbReference type="InterPro" id="IPR011043">
    <property type="entry name" value="Gal_Oxase/kelch_b-propeller"/>
</dbReference>
<dbReference type="Pfam" id="PF24681">
    <property type="entry name" value="Kelch_KLHDC2_KLHL20_DRC7"/>
    <property type="match status" value="1"/>
</dbReference>
<organism evidence="3 4">
    <name type="scientific">Archangium minus</name>
    <dbReference type="NCBI Taxonomy" id="83450"/>
    <lineage>
        <taxon>Bacteria</taxon>
        <taxon>Pseudomonadati</taxon>
        <taxon>Myxococcota</taxon>
        <taxon>Myxococcia</taxon>
        <taxon>Myxococcales</taxon>
        <taxon>Cystobacterineae</taxon>
        <taxon>Archangiaceae</taxon>
        <taxon>Archangium</taxon>
    </lineage>
</organism>
<reference evidence="3 4" key="1">
    <citation type="submission" date="2019-08" db="EMBL/GenBank/DDBJ databases">
        <title>Archangium and Cystobacter genomes.</title>
        <authorList>
            <person name="Chen I.-C.K."/>
            <person name="Wielgoss S."/>
        </authorList>
    </citation>
    <scope>NUCLEOTIDE SEQUENCE [LARGE SCALE GENOMIC DNA]</scope>
    <source>
        <strain evidence="3 4">Cbm 6</strain>
    </source>
</reference>
<dbReference type="SUPFAM" id="SSF117281">
    <property type="entry name" value="Kelch motif"/>
    <property type="match status" value="1"/>
</dbReference>
<protein>
    <submittedName>
        <fullName evidence="3">Kelch-like protein</fullName>
    </submittedName>
</protein>
<dbReference type="InterPro" id="IPR006652">
    <property type="entry name" value="Kelch_1"/>
</dbReference>
<dbReference type="PROSITE" id="PS51257">
    <property type="entry name" value="PROKAR_LIPOPROTEIN"/>
    <property type="match status" value="1"/>
</dbReference>